<dbReference type="InterPro" id="IPR026449">
    <property type="entry name" value="GRASP_SAV_5884"/>
</dbReference>
<dbReference type="PANTHER" id="PTHR21621:SF0">
    <property type="entry name" value="BETA-CITRYLGLUTAMATE SYNTHASE B-RELATED"/>
    <property type="match status" value="1"/>
</dbReference>
<organism evidence="2 3">
    <name type="scientific">Embleya hyalina</name>
    <dbReference type="NCBI Taxonomy" id="516124"/>
    <lineage>
        <taxon>Bacteria</taxon>
        <taxon>Bacillati</taxon>
        <taxon>Actinomycetota</taxon>
        <taxon>Actinomycetes</taxon>
        <taxon>Kitasatosporales</taxon>
        <taxon>Streptomycetaceae</taxon>
        <taxon>Embleya</taxon>
    </lineage>
</organism>
<dbReference type="RefSeq" id="WP_246127259.1">
    <property type="nucleotide sequence ID" value="NZ_BIFH01000043.1"/>
</dbReference>
<proteinExistence type="predicted"/>
<dbReference type="Gene3D" id="3.30.470.20">
    <property type="entry name" value="ATP-grasp fold, B domain"/>
    <property type="match status" value="1"/>
</dbReference>
<dbReference type="GO" id="GO:0005737">
    <property type="term" value="C:cytoplasm"/>
    <property type="evidence" value="ECO:0007669"/>
    <property type="project" value="TreeGrafter"/>
</dbReference>
<gene>
    <name evidence="2" type="ORF">EHYA_08715</name>
</gene>
<dbReference type="GO" id="GO:0009432">
    <property type="term" value="P:SOS response"/>
    <property type="evidence" value="ECO:0007669"/>
    <property type="project" value="TreeGrafter"/>
</dbReference>
<protein>
    <submittedName>
        <fullName evidence="2">ATP-grasp ribosomal peptide maturase</fullName>
    </submittedName>
</protein>
<evidence type="ECO:0000259" key="1">
    <source>
        <dbReference type="Pfam" id="PF21068"/>
    </source>
</evidence>
<keyword evidence="3" id="KW-1185">Reference proteome</keyword>
<dbReference type="NCBIfam" id="TIGR04187">
    <property type="entry name" value="GRASP_SAV_5884"/>
    <property type="match status" value="1"/>
</dbReference>
<dbReference type="Proteomes" id="UP000286931">
    <property type="component" value="Unassembled WGS sequence"/>
</dbReference>
<comment type="caution">
    <text evidence="2">The sequence shown here is derived from an EMBL/GenBank/DDBJ whole genome shotgun (WGS) entry which is preliminary data.</text>
</comment>
<dbReference type="InterPro" id="IPR048936">
    <property type="entry name" value="MvdD-like_ATPgrasp"/>
</dbReference>
<accession>A0A401Z2C5</accession>
<dbReference type="Pfam" id="PF21068">
    <property type="entry name" value="ATPgraspMvdD"/>
    <property type="match status" value="1"/>
</dbReference>
<evidence type="ECO:0000313" key="3">
    <source>
        <dbReference type="Proteomes" id="UP000286931"/>
    </source>
</evidence>
<reference evidence="2 3" key="1">
    <citation type="submission" date="2018-12" db="EMBL/GenBank/DDBJ databases">
        <title>Draft genome sequence of Embleya hyalina NBRC 13850T.</title>
        <authorList>
            <person name="Komaki H."/>
            <person name="Hosoyama A."/>
            <person name="Kimura A."/>
            <person name="Ichikawa N."/>
            <person name="Tamura T."/>
        </authorList>
    </citation>
    <scope>NUCLEOTIDE SEQUENCE [LARGE SCALE GENOMIC DNA]</scope>
    <source>
        <strain evidence="2 3">NBRC 13850</strain>
    </source>
</reference>
<name>A0A401Z2C5_9ACTN</name>
<dbReference type="GO" id="GO:0018169">
    <property type="term" value="F:ribosomal S6-glutamic acid ligase activity"/>
    <property type="evidence" value="ECO:0007669"/>
    <property type="project" value="TreeGrafter"/>
</dbReference>
<dbReference type="AlphaFoldDB" id="A0A401Z2C5"/>
<evidence type="ECO:0000313" key="2">
    <source>
        <dbReference type="EMBL" id="GCE00984.1"/>
    </source>
</evidence>
<feature type="domain" description="MvdD-like pre-ATP grasp" evidence="1">
    <location>
        <begin position="9"/>
        <end position="120"/>
    </location>
</feature>
<sequence length="313" mass="34144">MAEDPGGSVLVLTNRLDPTADLVVDHLNRRGVPVFRCDTAEFPTELTLSATLASGWAGSLDDGVRRLDLAAVRSVYFRRPEEFRMPDGVSEAGRRFAAAQSRAGFLGVVGAIPSLWINHPARDLEANRKPLQLAVARRLGLRPPRTLVTNDGAAAREFADDVAGPVITKSLGAAVHTVVVDPAEFDDSIALCAHLFQEWVAKRHEVRLTVVGDRFFAVEIHAGSEAAKVDWRADYSSLTYKPTAVPEGVHRRVSAFMAHFGLVFGAFDFIVTPAGDWRFLEVNPNGQWSWIEHTTGVPISRAIADLLEKGDTV</sequence>
<dbReference type="EMBL" id="BIFH01000043">
    <property type="protein sequence ID" value="GCE00984.1"/>
    <property type="molecule type" value="Genomic_DNA"/>
</dbReference>
<dbReference type="PANTHER" id="PTHR21621">
    <property type="entry name" value="RIBOSOMAL PROTEIN S6 MODIFICATION PROTEIN"/>
    <property type="match status" value="1"/>
</dbReference>
<dbReference type="SUPFAM" id="SSF56059">
    <property type="entry name" value="Glutathione synthetase ATP-binding domain-like"/>
    <property type="match status" value="1"/>
</dbReference>